<name>A0A2S9Q3C4_9ACTN</name>
<organism evidence="5 6">
    <name type="scientific">Streptomyces solincola</name>
    <dbReference type="NCBI Taxonomy" id="2100817"/>
    <lineage>
        <taxon>Bacteria</taxon>
        <taxon>Bacillati</taxon>
        <taxon>Actinomycetota</taxon>
        <taxon>Actinomycetes</taxon>
        <taxon>Kitasatosporales</taxon>
        <taxon>Streptomycetaceae</taxon>
        <taxon>Streptomyces</taxon>
    </lineage>
</organism>
<evidence type="ECO:0000256" key="1">
    <source>
        <dbReference type="ARBA" id="ARBA00023015"/>
    </source>
</evidence>
<comment type="caution">
    <text evidence="5">The sequence shown here is derived from an EMBL/GenBank/DDBJ whole genome shotgun (WGS) entry which is preliminary data.</text>
</comment>
<evidence type="ECO:0000313" key="5">
    <source>
        <dbReference type="EMBL" id="PRH81169.1"/>
    </source>
</evidence>
<keyword evidence="4" id="KW-0812">Transmembrane</keyword>
<dbReference type="RefSeq" id="WP_105866771.1">
    <property type="nucleotide sequence ID" value="NZ_PVLV01000003.1"/>
</dbReference>
<feature type="compositionally biased region" description="Low complexity" evidence="3">
    <location>
        <begin position="121"/>
        <end position="131"/>
    </location>
</feature>
<protein>
    <recommendedName>
        <fullName evidence="7">Zinc-finger domain-containing protein</fullName>
    </recommendedName>
</protein>
<feature type="compositionally biased region" description="Low complexity" evidence="3">
    <location>
        <begin position="146"/>
        <end position="155"/>
    </location>
</feature>
<feature type="region of interest" description="Disordered" evidence="3">
    <location>
        <begin position="1"/>
        <end position="24"/>
    </location>
</feature>
<dbReference type="InterPro" id="IPR041916">
    <property type="entry name" value="Anti_sigma_zinc_sf"/>
</dbReference>
<feature type="region of interest" description="Disordered" evidence="3">
    <location>
        <begin position="87"/>
        <end position="169"/>
    </location>
</feature>
<reference evidence="5 6" key="1">
    <citation type="submission" date="2018-03" db="EMBL/GenBank/DDBJ databases">
        <title>Novel Streptomyces sp. from soil.</title>
        <authorList>
            <person name="Tan G.Y.A."/>
            <person name="Lee Z.Y."/>
        </authorList>
    </citation>
    <scope>NUCLEOTIDE SEQUENCE [LARGE SCALE GENOMIC DNA]</scope>
    <source>
        <strain evidence="5 6">ST5x</strain>
    </source>
</reference>
<dbReference type="Proteomes" id="UP000239322">
    <property type="component" value="Unassembled WGS sequence"/>
</dbReference>
<evidence type="ECO:0000313" key="6">
    <source>
        <dbReference type="Proteomes" id="UP000239322"/>
    </source>
</evidence>
<dbReference type="EMBL" id="PVLV01000003">
    <property type="protein sequence ID" value="PRH81169.1"/>
    <property type="molecule type" value="Genomic_DNA"/>
</dbReference>
<keyword evidence="1" id="KW-0805">Transcription regulation</keyword>
<evidence type="ECO:0000256" key="2">
    <source>
        <dbReference type="ARBA" id="ARBA00023163"/>
    </source>
</evidence>
<proteinExistence type="predicted"/>
<keyword evidence="2" id="KW-0804">Transcription</keyword>
<keyword evidence="6" id="KW-1185">Reference proteome</keyword>
<evidence type="ECO:0000256" key="3">
    <source>
        <dbReference type="SAM" id="MobiDB-lite"/>
    </source>
</evidence>
<evidence type="ECO:0000256" key="4">
    <source>
        <dbReference type="SAM" id="Phobius"/>
    </source>
</evidence>
<gene>
    <name evidence="5" type="ORF">C6N75_00220</name>
</gene>
<evidence type="ECO:0008006" key="7">
    <source>
        <dbReference type="Google" id="ProtNLM"/>
    </source>
</evidence>
<dbReference type="OrthoDB" id="4350643at2"/>
<feature type="region of interest" description="Disordered" evidence="3">
    <location>
        <begin position="232"/>
        <end position="266"/>
    </location>
</feature>
<keyword evidence="4" id="KW-0472">Membrane</keyword>
<sequence>MTSTTDTTRHPDVSEISDLTEGLLPPSRTAAVRTHVDACPLCSDVRSSLEEIRGLLGTLPGPTRMPADVAGRIDAALAAEALLDATAPSTGDVARETTPADEPSGGEPTADVATADVSRETSAAAPASTTASDERPRSGAADRPAGRSAAPTAPGGTAGPGRGQRSTRRRRGAVLGAVLGVAAVGMSVFVLQAIQPADAPPTAARADRSAASAQQETFAGAPVGSQVKELLGPAAKSSQESAQQGEAEKSPRSPRSADAPSTFRTEGVAVPPCVQEGTGRSETALAARQGSYQGSAAYLVVMPHARDPKLVQAYVMDASCTQLPDGDKATVLLTHDYPRP</sequence>
<accession>A0A2S9Q3C4</accession>
<dbReference type="AlphaFoldDB" id="A0A2S9Q3C4"/>
<dbReference type="Gene3D" id="1.10.10.1320">
    <property type="entry name" value="Anti-sigma factor, zinc-finger domain"/>
    <property type="match status" value="1"/>
</dbReference>
<keyword evidence="4" id="KW-1133">Transmembrane helix</keyword>
<feature type="transmembrane region" description="Helical" evidence="4">
    <location>
        <begin position="172"/>
        <end position="194"/>
    </location>
</feature>